<dbReference type="EMBL" id="SMGK01000001">
    <property type="protein sequence ID" value="TCK75511.1"/>
    <property type="molecule type" value="Genomic_DNA"/>
</dbReference>
<evidence type="ECO:0000256" key="3">
    <source>
        <dbReference type="ARBA" id="ARBA00022801"/>
    </source>
</evidence>
<keyword evidence="3 6" id="KW-0378">Hydrolase</keyword>
<keyword evidence="5" id="KW-0119">Carbohydrate metabolism</keyword>
<dbReference type="AlphaFoldDB" id="A0A4V2PVS4"/>
<dbReference type="GO" id="GO:0019213">
    <property type="term" value="F:deacetylase activity"/>
    <property type="evidence" value="ECO:0007669"/>
    <property type="project" value="TreeGrafter"/>
</dbReference>
<reference evidence="6 7" key="1">
    <citation type="submission" date="2019-03" db="EMBL/GenBank/DDBJ databases">
        <title>Genomic Encyclopedia of Type Strains, Phase IV (KMG-IV): sequencing the most valuable type-strain genomes for metagenomic binning, comparative biology and taxonomic classification.</title>
        <authorList>
            <person name="Goeker M."/>
        </authorList>
    </citation>
    <scope>NUCLEOTIDE SEQUENCE [LARGE SCALE GENOMIC DNA]</scope>
    <source>
        <strain evidence="6 7">DSM 103428</strain>
    </source>
</reference>
<dbReference type="PANTHER" id="PTHR31609:SF1">
    <property type="entry name" value="CARBOHYDRATE DEACETYLASE"/>
    <property type="match status" value="1"/>
</dbReference>
<evidence type="ECO:0000256" key="2">
    <source>
        <dbReference type="ARBA" id="ARBA00022723"/>
    </source>
</evidence>
<evidence type="ECO:0000313" key="6">
    <source>
        <dbReference type="EMBL" id="TCK75511.1"/>
    </source>
</evidence>
<sequence length="289" mass="31132">MPTRCYTYPVKRLIVNADDLGLTPGVNRIVFRLGEAGAVTSATLMASSLAFEDAIGLIRHRSTPAVGCHLIFVDGTPILPSPEIPSLAPGGLFRSTLGSFVSDLLRNRIVEAEIEAEATAQIRKVQQAGVKVTHIDTHKHTHMFPGVLRPVLRAALACGVKAIRNPYEPQWSIRATPHSTITRRAQVAVLNTQKGTFYRLVREAGLSTTDGAIGVVATGTLDRPALHSLLQAIPDGTWELVCHPGLDDQALRNIQTRLRNSREIEADALAALIPATASQGINLIHFGSL</sequence>
<keyword evidence="7" id="KW-1185">Reference proteome</keyword>
<comment type="caution">
    <text evidence="6">The sequence shown here is derived from an EMBL/GenBank/DDBJ whole genome shotgun (WGS) entry which is preliminary data.</text>
</comment>
<dbReference type="GO" id="GO:0046872">
    <property type="term" value="F:metal ion binding"/>
    <property type="evidence" value="ECO:0007669"/>
    <property type="project" value="UniProtKB-KW"/>
</dbReference>
<proteinExistence type="predicted"/>
<dbReference type="Proteomes" id="UP000295210">
    <property type="component" value="Unassembled WGS sequence"/>
</dbReference>
<dbReference type="PANTHER" id="PTHR31609">
    <property type="entry name" value="YDJC DEACETYLASE FAMILY MEMBER"/>
    <property type="match status" value="1"/>
</dbReference>
<dbReference type="GO" id="GO:0016787">
    <property type="term" value="F:hydrolase activity"/>
    <property type="evidence" value="ECO:0007669"/>
    <property type="project" value="UniProtKB-KW"/>
</dbReference>
<dbReference type="InterPro" id="IPR011330">
    <property type="entry name" value="Glyco_hydro/deAcase_b/a-brl"/>
</dbReference>
<evidence type="ECO:0000256" key="1">
    <source>
        <dbReference type="ARBA" id="ARBA00001946"/>
    </source>
</evidence>
<comment type="cofactor">
    <cofactor evidence="1">
        <name>Mg(2+)</name>
        <dbReference type="ChEBI" id="CHEBI:18420"/>
    </cofactor>
</comment>
<protein>
    <submittedName>
        <fullName evidence="6">Putative glycoside hydrolase/deacetylase ChbG (UPF0249 family)</fullName>
    </submittedName>
</protein>
<accession>A0A4V2PVS4</accession>
<name>A0A4V2PVS4_9BACT</name>
<evidence type="ECO:0000313" key="7">
    <source>
        <dbReference type="Proteomes" id="UP000295210"/>
    </source>
</evidence>
<dbReference type="Pfam" id="PF04794">
    <property type="entry name" value="YdjC"/>
    <property type="match status" value="1"/>
</dbReference>
<keyword evidence="2" id="KW-0479">Metal-binding</keyword>
<dbReference type="InterPro" id="IPR006879">
    <property type="entry name" value="YdjC-like"/>
</dbReference>
<gene>
    <name evidence="6" type="ORF">C7378_0494</name>
</gene>
<organism evidence="6 7">
    <name type="scientific">Acidipila rosea</name>
    <dbReference type="NCBI Taxonomy" id="768535"/>
    <lineage>
        <taxon>Bacteria</taxon>
        <taxon>Pseudomonadati</taxon>
        <taxon>Acidobacteriota</taxon>
        <taxon>Terriglobia</taxon>
        <taxon>Terriglobales</taxon>
        <taxon>Acidobacteriaceae</taxon>
        <taxon>Acidipila</taxon>
    </lineage>
</organism>
<evidence type="ECO:0000256" key="5">
    <source>
        <dbReference type="ARBA" id="ARBA00023277"/>
    </source>
</evidence>
<dbReference type="GO" id="GO:0005975">
    <property type="term" value="P:carbohydrate metabolic process"/>
    <property type="evidence" value="ECO:0007669"/>
    <property type="project" value="InterPro"/>
</dbReference>
<dbReference type="SUPFAM" id="SSF88713">
    <property type="entry name" value="Glycoside hydrolase/deacetylase"/>
    <property type="match status" value="1"/>
</dbReference>
<dbReference type="Gene3D" id="3.20.20.370">
    <property type="entry name" value="Glycoside hydrolase/deacetylase"/>
    <property type="match status" value="1"/>
</dbReference>
<keyword evidence="4" id="KW-0460">Magnesium</keyword>
<evidence type="ECO:0000256" key="4">
    <source>
        <dbReference type="ARBA" id="ARBA00022842"/>
    </source>
</evidence>